<evidence type="ECO:0000256" key="7">
    <source>
        <dbReference type="ARBA" id="ARBA00022692"/>
    </source>
</evidence>
<keyword evidence="14 20" id="KW-0675">Receptor</keyword>
<dbReference type="AlphaFoldDB" id="A0A087UAG4"/>
<keyword evidence="15" id="KW-0325">Glycoprotein</keyword>
<sequence>MWLPVDARWYSPLLLLVFLYLTKYVHGNCPSHQFECANGRCIPIAWHCDDDNDCGDNTDEDKCEIRTCSETEFKCHNSKCVPLRWLCDNEDDCGDGTDEDPRHCQNKTCSPDQFHCGSSSALCIPVTWRCDGQEDCPDGSDEKDDCRQITCTEEEFTCDNNKCITRRWLCDQDNDCGDFSDEKSCPNATCSSSEFMCTNGKCIPDRWRCDGDVDCIDDGSDELICPKVTLRSPCASKEFMCKSRDCIHQSWVCDGDADCPDRSDEANCTIACRQDQFQCRNKQCIHGTLQCNSVKDCADGSDEENCKTQIPVSCDPSKHFDCGDKHCIPIELACNRKNDCGNWEDEPRDKCFFNECLVNNGGCSQKCIDDPIGFHCECHPGYKLSDNQTCEDIDECEIPGSCSQLCNNTKGGFKCSCLEGYSIEPFNHHRCKAQQGHGALLFANRRDLRKIDLETSEYTLVSSGLRSAVAIDYDFAKRMVFWSDVLEERIYSAPIETGSPVTEIITDKIITPDGLAVDWIHGNIYWTDTGRNTLSVANLDGKMRKVLFGTHLDEPRAIVVSPLEGWMFWADWGEPAKIERAGMDGTHRNTIISKDIRWPNGLTVDLTSQKLFWADAKFHVLCSANYDGSNQRVILSSVRDVKHPFSLDVFEDWLYWTDWESESIYKAEKFSGQNVQSVVNGVSSPMGLRVYHSYKQPKGPNHCMPNNGGCSHLCLPSPKVTEGSSKFTCACPDGLVMADDMLHCIAD</sequence>
<feature type="disulfide bond" evidence="16">
    <location>
        <begin position="272"/>
        <end position="284"/>
    </location>
</feature>
<dbReference type="Pfam" id="PF07645">
    <property type="entry name" value="EGF_CA"/>
    <property type="match status" value="1"/>
</dbReference>
<protein>
    <submittedName>
        <fullName evidence="20">Very low-density lipoprotein receptor</fullName>
    </submittedName>
</protein>
<evidence type="ECO:0000256" key="17">
    <source>
        <dbReference type="PROSITE-ProRule" id="PRU00461"/>
    </source>
</evidence>
<evidence type="ECO:0000256" key="4">
    <source>
        <dbReference type="ARBA" id="ARBA00022525"/>
    </source>
</evidence>
<feature type="disulfide bond" evidence="16">
    <location>
        <begin position="48"/>
        <end position="63"/>
    </location>
</feature>
<dbReference type="SMART" id="SM00135">
    <property type="entry name" value="LY"/>
    <property type="match status" value="5"/>
</dbReference>
<keyword evidence="11" id="KW-1133">Transmembrane helix</keyword>
<keyword evidence="20" id="KW-0449">Lipoprotein</keyword>
<dbReference type="Pfam" id="PF00058">
    <property type="entry name" value="Ldl_recept_b"/>
    <property type="match status" value="2"/>
</dbReference>
<dbReference type="GO" id="GO:0042562">
    <property type="term" value="F:hormone binding"/>
    <property type="evidence" value="ECO:0007669"/>
    <property type="project" value="TreeGrafter"/>
</dbReference>
<evidence type="ECO:0000256" key="6">
    <source>
        <dbReference type="ARBA" id="ARBA00022583"/>
    </source>
</evidence>
<name>A0A087UAG4_STEMI</name>
<dbReference type="SUPFAM" id="SSF57184">
    <property type="entry name" value="Growth factor receptor domain"/>
    <property type="match status" value="1"/>
</dbReference>
<feature type="signal peptide" evidence="18">
    <location>
        <begin position="1"/>
        <end position="27"/>
    </location>
</feature>
<dbReference type="InterPro" id="IPR001881">
    <property type="entry name" value="EGF-like_Ca-bd_dom"/>
</dbReference>
<dbReference type="PROSITE" id="PS00010">
    <property type="entry name" value="ASX_HYDROXYL"/>
    <property type="match status" value="2"/>
</dbReference>
<dbReference type="Gene3D" id="2.120.10.30">
    <property type="entry name" value="TolB, C-terminal domain"/>
    <property type="match status" value="1"/>
</dbReference>
<dbReference type="InterPro" id="IPR002172">
    <property type="entry name" value="LDrepeatLR_classA_rpt"/>
</dbReference>
<dbReference type="Gene3D" id="2.10.25.10">
    <property type="entry name" value="Laminin"/>
    <property type="match status" value="3"/>
</dbReference>
<evidence type="ECO:0000259" key="19">
    <source>
        <dbReference type="PROSITE" id="PS01186"/>
    </source>
</evidence>
<feature type="disulfide bond" evidence="16">
    <location>
        <begin position="322"/>
        <end position="340"/>
    </location>
</feature>
<dbReference type="GO" id="GO:0005509">
    <property type="term" value="F:calcium ion binding"/>
    <property type="evidence" value="ECO:0007669"/>
    <property type="project" value="InterPro"/>
</dbReference>
<evidence type="ECO:0000256" key="9">
    <source>
        <dbReference type="ARBA" id="ARBA00022737"/>
    </source>
</evidence>
<comment type="subcellular location">
    <subcellularLocation>
        <location evidence="1">Cell membrane</location>
        <topology evidence="1">Single-pass type I membrane protein</topology>
    </subcellularLocation>
    <subcellularLocation>
        <location evidence="2">Secreted</location>
    </subcellularLocation>
</comment>
<feature type="repeat" description="LDL-receptor class B" evidence="17">
    <location>
        <begin position="609"/>
        <end position="653"/>
    </location>
</feature>
<dbReference type="PROSITE" id="PS51120">
    <property type="entry name" value="LDLRB"/>
    <property type="match status" value="4"/>
</dbReference>
<feature type="disulfide bond" evidence="16">
    <location>
        <begin position="241"/>
        <end position="259"/>
    </location>
</feature>
<dbReference type="PROSITE" id="PS01209">
    <property type="entry name" value="LDLRA_1"/>
    <property type="match status" value="4"/>
</dbReference>
<dbReference type="PROSITE" id="PS01186">
    <property type="entry name" value="EGF_2"/>
    <property type="match status" value="1"/>
</dbReference>
<dbReference type="GO" id="GO:0005576">
    <property type="term" value="C:extracellular region"/>
    <property type="evidence" value="ECO:0007669"/>
    <property type="project" value="UniProtKB-SubCell"/>
</dbReference>
<keyword evidence="10" id="KW-0106">Calcium</keyword>
<keyword evidence="8 18" id="KW-0732">Signal</keyword>
<dbReference type="FunFam" id="4.10.400.10:FF:000011">
    <property type="entry name" value="Low-density lipoprotein receptor-related protein 1"/>
    <property type="match status" value="1"/>
</dbReference>
<evidence type="ECO:0000256" key="10">
    <source>
        <dbReference type="ARBA" id="ARBA00022837"/>
    </source>
</evidence>
<dbReference type="OMA" id="QCIKLED"/>
<dbReference type="FunFam" id="2.10.25.10:FF:000009">
    <property type="entry name" value="Low-density lipoprotein receptor isoform 1"/>
    <property type="match status" value="1"/>
</dbReference>
<feature type="disulfide bond" evidence="16">
    <location>
        <begin position="197"/>
        <end position="215"/>
    </location>
</feature>
<dbReference type="SMART" id="SM00181">
    <property type="entry name" value="EGF"/>
    <property type="match status" value="4"/>
</dbReference>
<feature type="disulfide bond" evidence="16">
    <location>
        <begin position="291"/>
        <end position="306"/>
    </location>
</feature>
<feature type="chain" id="PRO_5001830343" evidence="18">
    <location>
        <begin position="28"/>
        <end position="747"/>
    </location>
</feature>
<dbReference type="InterPro" id="IPR051221">
    <property type="entry name" value="LDLR-related"/>
</dbReference>
<dbReference type="GO" id="GO:0006898">
    <property type="term" value="P:receptor-mediated endocytosis"/>
    <property type="evidence" value="ECO:0007669"/>
    <property type="project" value="TreeGrafter"/>
</dbReference>
<keyword evidence="21" id="KW-1185">Reference proteome</keyword>
<feature type="disulfide bond" evidence="16">
    <location>
        <begin position="253"/>
        <end position="268"/>
    </location>
</feature>
<evidence type="ECO:0000256" key="5">
    <source>
        <dbReference type="ARBA" id="ARBA00022536"/>
    </source>
</evidence>
<dbReference type="CDD" id="cd00112">
    <property type="entry name" value="LDLa"/>
    <property type="match status" value="7"/>
</dbReference>
<dbReference type="SMART" id="SM00179">
    <property type="entry name" value="EGF_CA"/>
    <property type="match status" value="2"/>
</dbReference>
<dbReference type="InterPro" id="IPR023415">
    <property type="entry name" value="LDLR_class-A_CS"/>
</dbReference>
<dbReference type="InterPro" id="IPR018097">
    <property type="entry name" value="EGF_Ca-bd_CS"/>
</dbReference>
<dbReference type="Gene3D" id="4.10.400.10">
    <property type="entry name" value="Low-density Lipoprotein Receptor"/>
    <property type="match status" value="8"/>
</dbReference>
<evidence type="ECO:0000256" key="14">
    <source>
        <dbReference type="ARBA" id="ARBA00023170"/>
    </source>
</evidence>
<feature type="disulfide bond" evidence="16">
    <location>
        <begin position="190"/>
        <end position="202"/>
    </location>
</feature>
<feature type="disulfide bond" evidence="16">
    <location>
        <begin position="234"/>
        <end position="246"/>
    </location>
</feature>
<dbReference type="InterPro" id="IPR009030">
    <property type="entry name" value="Growth_fac_rcpt_cys_sf"/>
</dbReference>
<keyword evidence="13 16" id="KW-1015">Disulfide bond</keyword>
<dbReference type="CDD" id="cd00054">
    <property type="entry name" value="EGF_CA"/>
    <property type="match status" value="1"/>
</dbReference>
<dbReference type="InterPro" id="IPR049883">
    <property type="entry name" value="NOTCH1_EGF-like"/>
</dbReference>
<dbReference type="Pfam" id="PF00057">
    <property type="entry name" value="Ldl_recept_a"/>
    <property type="match status" value="8"/>
</dbReference>
<keyword evidence="6" id="KW-0254">Endocytosis</keyword>
<dbReference type="SUPFAM" id="SSF63825">
    <property type="entry name" value="YWTD domain"/>
    <property type="match status" value="1"/>
</dbReference>
<evidence type="ECO:0000256" key="8">
    <source>
        <dbReference type="ARBA" id="ARBA00022729"/>
    </source>
</evidence>
<keyword evidence="5" id="KW-0245">EGF-like domain</keyword>
<dbReference type="Proteomes" id="UP000054359">
    <property type="component" value="Unassembled WGS sequence"/>
</dbReference>
<feature type="disulfide bond" evidence="16">
    <location>
        <begin position="29"/>
        <end position="41"/>
    </location>
</feature>
<evidence type="ECO:0000256" key="15">
    <source>
        <dbReference type="ARBA" id="ARBA00023180"/>
    </source>
</evidence>
<dbReference type="PROSITE" id="PS01187">
    <property type="entry name" value="EGF_CA"/>
    <property type="match status" value="1"/>
</dbReference>
<dbReference type="InterPro" id="IPR000152">
    <property type="entry name" value="EGF-type_Asp/Asn_hydroxyl_site"/>
</dbReference>
<dbReference type="Pfam" id="PF14670">
    <property type="entry name" value="FXa_inhibition"/>
    <property type="match status" value="2"/>
</dbReference>
<reference evidence="20 21" key="1">
    <citation type="submission" date="2013-11" db="EMBL/GenBank/DDBJ databases">
        <title>Genome sequencing of Stegodyphus mimosarum.</title>
        <authorList>
            <person name="Bechsgaard J."/>
        </authorList>
    </citation>
    <scope>NUCLEOTIDE SEQUENCE [LARGE SCALE GENOMIC DNA]</scope>
</reference>
<evidence type="ECO:0000313" key="20">
    <source>
        <dbReference type="EMBL" id="KFM74353.1"/>
    </source>
</evidence>
<evidence type="ECO:0000256" key="1">
    <source>
        <dbReference type="ARBA" id="ARBA00004251"/>
    </source>
</evidence>
<dbReference type="FunFam" id="4.10.400.10:FF:000030">
    <property type="entry name" value="Sortilin related receptor 1"/>
    <property type="match status" value="1"/>
</dbReference>
<dbReference type="PANTHER" id="PTHR22722:SF14">
    <property type="entry name" value="MEGALIN, ISOFORM A"/>
    <property type="match status" value="1"/>
</dbReference>
<comment type="caution">
    <text evidence="16">Lacks conserved residue(s) required for the propagation of feature annotation.</text>
</comment>
<dbReference type="STRING" id="407821.A0A087UAG4"/>
<dbReference type="SUPFAM" id="SSF57424">
    <property type="entry name" value="LDL receptor-like module"/>
    <property type="match status" value="8"/>
</dbReference>
<gene>
    <name evidence="20" type="ORF">X975_15400</name>
</gene>
<feature type="disulfide bond" evidence="16">
    <location>
        <begin position="170"/>
        <end position="185"/>
    </location>
</feature>
<evidence type="ECO:0000256" key="12">
    <source>
        <dbReference type="ARBA" id="ARBA00023136"/>
    </source>
</evidence>
<evidence type="ECO:0000313" key="21">
    <source>
        <dbReference type="Proteomes" id="UP000054359"/>
    </source>
</evidence>
<evidence type="ECO:0000256" key="2">
    <source>
        <dbReference type="ARBA" id="ARBA00004613"/>
    </source>
</evidence>
<feature type="disulfide bond" evidence="16">
    <location>
        <begin position="68"/>
        <end position="80"/>
    </location>
</feature>
<feature type="disulfide bond" evidence="16">
    <location>
        <begin position="158"/>
        <end position="176"/>
    </location>
</feature>
<keyword evidence="12" id="KW-0472">Membrane</keyword>
<dbReference type="InterPro" id="IPR000033">
    <property type="entry name" value="LDLR_classB_rpt"/>
</dbReference>
<dbReference type="InterPro" id="IPR036055">
    <property type="entry name" value="LDL_receptor-like_sf"/>
</dbReference>
<evidence type="ECO:0000256" key="16">
    <source>
        <dbReference type="PROSITE-ProRule" id="PRU00124"/>
    </source>
</evidence>
<dbReference type="SMART" id="SM00192">
    <property type="entry name" value="LDLa"/>
    <property type="match status" value="8"/>
</dbReference>
<organism evidence="20 21">
    <name type="scientific">Stegodyphus mimosarum</name>
    <name type="common">African social velvet spider</name>
    <dbReference type="NCBI Taxonomy" id="407821"/>
    <lineage>
        <taxon>Eukaryota</taxon>
        <taxon>Metazoa</taxon>
        <taxon>Ecdysozoa</taxon>
        <taxon>Arthropoda</taxon>
        <taxon>Chelicerata</taxon>
        <taxon>Arachnida</taxon>
        <taxon>Araneae</taxon>
        <taxon>Araneomorphae</taxon>
        <taxon>Entelegynae</taxon>
        <taxon>Eresoidea</taxon>
        <taxon>Eresidae</taxon>
        <taxon>Stegodyphus</taxon>
    </lineage>
</organism>
<evidence type="ECO:0000256" key="3">
    <source>
        <dbReference type="ARBA" id="ARBA00022475"/>
    </source>
</evidence>
<proteinExistence type="predicted"/>
<feature type="disulfide bond" evidence="16">
    <location>
        <begin position="279"/>
        <end position="297"/>
    </location>
</feature>
<evidence type="ECO:0000256" key="18">
    <source>
        <dbReference type="SAM" id="SignalP"/>
    </source>
</evidence>
<feature type="repeat" description="LDL-receptor class B" evidence="17">
    <location>
        <begin position="565"/>
        <end position="608"/>
    </location>
</feature>
<feature type="non-terminal residue" evidence="20">
    <location>
        <position position="747"/>
    </location>
</feature>
<feature type="disulfide bond" evidence="16">
    <location>
        <begin position="75"/>
        <end position="93"/>
    </location>
</feature>
<feature type="repeat" description="LDL-receptor class B" evidence="17">
    <location>
        <begin position="522"/>
        <end position="564"/>
    </location>
</feature>
<dbReference type="GO" id="GO:0016324">
    <property type="term" value="C:apical plasma membrane"/>
    <property type="evidence" value="ECO:0007669"/>
    <property type="project" value="TreeGrafter"/>
</dbReference>
<feature type="repeat" description="LDL-receptor class B" evidence="17">
    <location>
        <begin position="478"/>
        <end position="521"/>
    </location>
</feature>
<accession>A0A087UAG4</accession>
<dbReference type="InterPro" id="IPR000742">
    <property type="entry name" value="EGF"/>
</dbReference>
<keyword evidence="7" id="KW-0812">Transmembrane</keyword>
<dbReference type="InterPro" id="IPR011042">
    <property type="entry name" value="6-blade_b-propeller_TolB-like"/>
</dbReference>
<dbReference type="PANTHER" id="PTHR22722">
    <property type="entry name" value="LOW-DENSITY LIPOPROTEIN RECEPTOR-RELATED PROTEIN 2-RELATED"/>
    <property type="match status" value="1"/>
</dbReference>
<dbReference type="FunFam" id="4.10.400.10:FF:000113">
    <property type="entry name" value="Low-density lipoprotein receptor-related protein 8"/>
    <property type="match status" value="1"/>
</dbReference>
<feature type="disulfide bond" evidence="16">
    <location>
        <begin position="36"/>
        <end position="54"/>
    </location>
</feature>
<keyword evidence="4" id="KW-0964">Secreted</keyword>
<dbReference type="OrthoDB" id="10028940at2759"/>
<dbReference type="PROSITE" id="PS50068">
    <property type="entry name" value="LDLRA_2"/>
    <property type="match status" value="8"/>
</dbReference>
<evidence type="ECO:0000256" key="13">
    <source>
        <dbReference type="ARBA" id="ARBA00023157"/>
    </source>
</evidence>
<evidence type="ECO:0000256" key="11">
    <source>
        <dbReference type="ARBA" id="ARBA00022989"/>
    </source>
</evidence>
<feature type="disulfide bond" evidence="16">
    <location>
        <begin position="151"/>
        <end position="163"/>
    </location>
</feature>
<keyword evidence="9" id="KW-0677">Repeat</keyword>
<dbReference type="PRINTS" id="PR00261">
    <property type="entry name" value="LDLRECEPTOR"/>
</dbReference>
<feature type="domain" description="EGF-like" evidence="19">
    <location>
        <begin position="376"/>
        <end position="390"/>
    </location>
</feature>
<dbReference type="EMBL" id="KK118997">
    <property type="protein sequence ID" value="KFM74353.1"/>
    <property type="molecule type" value="Genomic_DNA"/>
</dbReference>
<dbReference type="GO" id="GO:0043235">
    <property type="term" value="C:receptor complex"/>
    <property type="evidence" value="ECO:0007669"/>
    <property type="project" value="TreeGrafter"/>
</dbReference>
<dbReference type="FunFam" id="2.120.10.30:FF:000008">
    <property type="entry name" value="Low-density lipoprotein receptor-related protein 4"/>
    <property type="match status" value="1"/>
</dbReference>
<keyword evidence="3" id="KW-1003">Cell membrane</keyword>